<evidence type="ECO:0000313" key="4">
    <source>
        <dbReference type="Proteomes" id="UP000239872"/>
    </source>
</evidence>
<feature type="domain" description="Reverse transcriptase" evidence="2">
    <location>
        <begin position="1"/>
        <end position="267"/>
    </location>
</feature>
<sequence length="328" mass="38631">MKRINNIYEEICSVHNLEVADMLARKRKRNKKEIIAHDANREDNILAIHRSLVTRSYHTSKYVTFKITDPKERIVSKLPYYPDRIVHHAIMVVLEPVLMKLFTADTYSCITGRGIHGALKAVKKAFKDKQNTQYCLKLDIRKFYPSIDHDILKALLRRKIKDADLLWLLDEIIDSAEGLPIGNYLSQFLANFYLSYFDHWLKEVVKVKYYFRYADDLVILSSNKNELHRVLALIREYMECNLNLEVKDNYQVFPIDTRGLDFVGYKIYHSHTLIRKSIKKSFARMMASNPDMQSIAAYKGWLTHADGKHLEKKLTNENILRIKYKKRT</sequence>
<keyword evidence="3" id="KW-0808">Transferase</keyword>
<dbReference type="GO" id="GO:0003964">
    <property type="term" value="F:RNA-directed DNA polymerase activity"/>
    <property type="evidence" value="ECO:0007669"/>
    <property type="project" value="UniProtKB-KW"/>
</dbReference>
<dbReference type="Proteomes" id="UP000239872">
    <property type="component" value="Unassembled WGS sequence"/>
</dbReference>
<organism evidence="3 4">
    <name type="scientific">Flavipsychrobacter stenotrophus</name>
    <dbReference type="NCBI Taxonomy" id="2077091"/>
    <lineage>
        <taxon>Bacteria</taxon>
        <taxon>Pseudomonadati</taxon>
        <taxon>Bacteroidota</taxon>
        <taxon>Chitinophagia</taxon>
        <taxon>Chitinophagales</taxon>
        <taxon>Chitinophagaceae</taxon>
        <taxon>Flavipsychrobacter</taxon>
    </lineage>
</organism>
<reference evidence="3 4" key="1">
    <citation type="submission" date="2018-01" db="EMBL/GenBank/DDBJ databases">
        <title>A novel member of the phylum Bacteroidetes isolated from glacier ice.</title>
        <authorList>
            <person name="Liu Q."/>
            <person name="Xin Y.-H."/>
        </authorList>
    </citation>
    <scope>NUCLEOTIDE SEQUENCE [LARGE SCALE GENOMIC DNA]</scope>
    <source>
        <strain evidence="3 4">RB1R16</strain>
    </source>
</reference>
<keyword evidence="4" id="KW-1185">Reference proteome</keyword>
<dbReference type="Pfam" id="PF00078">
    <property type="entry name" value="RVT_1"/>
    <property type="match status" value="1"/>
</dbReference>
<dbReference type="PANTHER" id="PTHR34047:SF8">
    <property type="entry name" value="PROTEIN YKFC"/>
    <property type="match status" value="1"/>
</dbReference>
<dbReference type="InterPro" id="IPR043502">
    <property type="entry name" value="DNA/RNA_pol_sf"/>
</dbReference>
<dbReference type="PANTHER" id="PTHR34047">
    <property type="entry name" value="NUCLEAR INTRON MATURASE 1, MITOCHONDRIAL-RELATED"/>
    <property type="match status" value="1"/>
</dbReference>
<keyword evidence="3" id="KW-0695">RNA-directed DNA polymerase</keyword>
<evidence type="ECO:0000313" key="3">
    <source>
        <dbReference type="EMBL" id="PQJ09565.1"/>
    </source>
</evidence>
<name>A0A2S7SSI5_9BACT</name>
<dbReference type="OrthoDB" id="9780724at2"/>
<keyword evidence="3" id="KW-0548">Nucleotidyltransferase</keyword>
<dbReference type="SUPFAM" id="SSF56672">
    <property type="entry name" value="DNA/RNA polymerases"/>
    <property type="match status" value="1"/>
</dbReference>
<dbReference type="PROSITE" id="PS50878">
    <property type="entry name" value="RT_POL"/>
    <property type="match status" value="1"/>
</dbReference>
<proteinExistence type="inferred from homology"/>
<dbReference type="EMBL" id="PPSL01000006">
    <property type="protein sequence ID" value="PQJ09565.1"/>
    <property type="molecule type" value="Genomic_DNA"/>
</dbReference>
<dbReference type="RefSeq" id="WP_105041014.1">
    <property type="nucleotide sequence ID" value="NZ_PPSL01000006.1"/>
</dbReference>
<comment type="caution">
    <text evidence="3">The sequence shown here is derived from an EMBL/GenBank/DDBJ whole genome shotgun (WGS) entry which is preliminary data.</text>
</comment>
<evidence type="ECO:0000256" key="1">
    <source>
        <dbReference type="ARBA" id="ARBA00034120"/>
    </source>
</evidence>
<protein>
    <submittedName>
        <fullName evidence="3">Reverse transcriptase</fullName>
    </submittedName>
</protein>
<dbReference type="CDD" id="cd01646">
    <property type="entry name" value="RT_Bac_retron_I"/>
    <property type="match status" value="1"/>
</dbReference>
<dbReference type="AlphaFoldDB" id="A0A2S7SSI5"/>
<evidence type="ECO:0000259" key="2">
    <source>
        <dbReference type="PROSITE" id="PS50878"/>
    </source>
</evidence>
<accession>A0A2S7SSI5</accession>
<dbReference type="InterPro" id="IPR000477">
    <property type="entry name" value="RT_dom"/>
</dbReference>
<comment type="similarity">
    <text evidence="1">Belongs to the bacterial reverse transcriptase family.</text>
</comment>
<dbReference type="InterPro" id="IPR051083">
    <property type="entry name" value="GrpII_Intron_Splice-Mob/Def"/>
</dbReference>
<gene>
    <name evidence="3" type="ORF">CJD36_019985</name>
</gene>